<evidence type="ECO:0000256" key="1">
    <source>
        <dbReference type="SAM" id="Phobius"/>
    </source>
</evidence>
<dbReference type="RefSeq" id="WP_249377075.1">
    <property type="nucleotide sequence ID" value="NZ_SNUZ01000012.1"/>
</dbReference>
<proteinExistence type="predicted"/>
<dbReference type="EMBL" id="SNUZ01000012">
    <property type="protein sequence ID" value="MCL3788170.1"/>
    <property type="molecule type" value="Genomic_DNA"/>
</dbReference>
<gene>
    <name evidence="2" type="ORF">E2N93_09180</name>
</gene>
<feature type="transmembrane region" description="Helical" evidence="1">
    <location>
        <begin position="69"/>
        <end position="87"/>
    </location>
</feature>
<protein>
    <recommendedName>
        <fullName evidence="4">DUF3784 domain-containing protein</fullName>
    </recommendedName>
</protein>
<keyword evidence="1" id="KW-1133">Transmembrane helix</keyword>
<keyword evidence="1" id="KW-0812">Transmembrane</keyword>
<evidence type="ECO:0000313" key="2">
    <source>
        <dbReference type="EMBL" id="MCL3788170.1"/>
    </source>
</evidence>
<organism evidence="2 3">
    <name type="scientific">Ruminococcus bromii</name>
    <dbReference type="NCBI Taxonomy" id="40518"/>
    <lineage>
        <taxon>Bacteria</taxon>
        <taxon>Bacillati</taxon>
        <taxon>Bacillota</taxon>
        <taxon>Clostridia</taxon>
        <taxon>Eubacteriales</taxon>
        <taxon>Oscillospiraceae</taxon>
        <taxon>Ruminococcus</taxon>
    </lineage>
</organism>
<accession>A0ABT0NIT9</accession>
<keyword evidence="3" id="KW-1185">Reference proteome</keyword>
<comment type="caution">
    <text evidence="2">The sequence shown here is derived from an EMBL/GenBank/DDBJ whole genome shotgun (WGS) entry which is preliminary data.</text>
</comment>
<keyword evidence="1" id="KW-0472">Membrane</keyword>
<feature type="transmembrane region" description="Helical" evidence="1">
    <location>
        <begin position="42"/>
        <end position="63"/>
    </location>
</feature>
<dbReference type="Proteomes" id="UP001056693">
    <property type="component" value="Unassembled WGS sequence"/>
</dbReference>
<evidence type="ECO:0008006" key="4">
    <source>
        <dbReference type="Google" id="ProtNLM"/>
    </source>
</evidence>
<reference evidence="2 3" key="1">
    <citation type="submission" date="2019-03" db="EMBL/GenBank/DDBJ databases">
        <authorList>
            <person name="Molinero N."/>
            <person name="Sanchez B."/>
            <person name="Walker A."/>
            <person name="Duncan S."/>
            <person name="Delgado S."/>
            <person name="Margolles A."/>
        </authorList>
    </citation>
    <scope>NUCLEOTIDE SEQUENCE [LARGE SCALE GENOMIC DNA]</scope>
    <source>
        <strain evidence="2 3">IPLA60002</strain>
    </source>
</reference>
<feature type="transmembrane region" description="Helical" evidence="1">
    <location>
        <begin position="6"/>
        <end position="21"/>
    </location>
</feature>
<sequence>MSIIIISVFYIYYLIAVNYYRRELHFRFIAYNKMPGKDKAPISFKKLVLFSAIIVAIITVVGLCVGNNTLILINTLPVIALTFHLHLMRKRIAAADRNNNKED</sequence>
<name>A0ABT0NIT9_9FIRM</name>
<evidence type="ECO:0000313" key="3">
    <source>
        <dbReference type="Proteomes" id="UP001056693"/>
    </source>
</evidence>